<keyword evidence="3" id="KW-1185">Reference proteome</keyword>
<keyword evidence="1" id="KW-0812">Transmembrane</keyword>
<dbReference type="AlphaFoldDB" id="A0A1H3HJN6"/>
<dbReference type="EMBL" id="FNNJ01000043">
    <property type="protein sequence ID" value="SDY15697.1"/>
    <property type="molecule type" value="Genomic_DNA"/>
</dbReference>
<evidence type="ECO:0000313" key="2">
    <source>
        <dbReference type="EMBL" id="SDY15697.1"/>
    </source>
</evidence>
<proteinExistence type="predicted"/>
<dbReference type="Proteomes" id="UP000199595">
    <property type="component" value="Unassembled WGS sequence"/>
</dbReference>
<feature type="transmembrane region" description="Helical" evidence="1">
    <location>
        <begin position="54"/>
        <end position="77"/>
    </location>
</feature>
<organism evidence="2 3">
    <name type="scientific">Lutibacter oricola</name>
    <dbReference type="NCBI Taxonomy" id="762486"/>
    <lineage>
        <taxon>Bacteria</taxon>
        <taxon>Pseudomonadati</taxon>
        <taxon>Bacteroidota</taxon>
        <taxon>Flavobacteriia</taxon>
        <taxon>Flavobacteriales</taxon>
        <taxon>Flavobacteriaceae</taxon>
        <taxon>Lutibacter</taxon>
    </lineage>
</organism>
<dbReference type="RefSeq" id="WP_139171006.1">
    <property type="nucleotide sequence ID" value="NZ_FNNJ01000043.1"/>
</dbReference>
<accession>A0A1H3HJN6</accession>
<dbReference type="STRING" id="762486.SAMN05444411_1433"/>
<reference evidence="3" key="1">
    <citation type="submission" date="2016-10" db="EMBL/GenBank/DDBJ databases">
        <authorList>
            <person name="Varghese N."/>
            <person name="Submissions S."/>
        </authorList>
    </citation>
    <scope>NUCLEOTIDE SEQUENCE [LARGE SCALE GENOMIC DNA]</scope>
    <source>
        <strain evidence="3">DSM 24956</strain>
    </source>
</reference>
<sequence length="150" mass="17841">MKRLKIALPLTIISFIMISKLWYVKIIDAPNSILYGFPIPYSCAAWHTSMARQFFILEFIFDFMIYLIFWIMLLYLIDKFIFKIKISKLINNVLIIISGLMILLNGLIVLNPDNIFKMSNEFDYKIVETKIDFLWNDYVSPEHSKKKRND</sequence>
<dbReference type="OrthoDB" id="1349336at2"/>
<protein>
    <submittedName>
        <fullName evidence="2">Uncharacterized protein</fullName>
    </submittedName>
</protein>
<evidence type="ECO:0000256" key="1">
    <source>
        <dbReference type="SAM" id="Phobius"/>
    </source>
</evidence>
<gene>
    <name evidence="2" type="ORF">SAMN05444411_1433</name>
</gene>
<feature type="transmembrane region" description="Helical" evidence="1">
    <location>
        <begin position="89"/>
        <end position="110"/>
    </location>
</feature>
<keyword evidence="1" id="KW-1133">Transmembrane helix</keyword>
<evidence type="ECO:0000313" key="3">
    <source>
        <dbReference type="Proteomes" id="UP000199595"/>
    </source>
</evidence>
<name>A0A1H3HJN6_9FLAO</name>
<keyword evidence="1" id="KW-0472">Membrane</keyword>
<feature type="transmembrane region" description="Helical" evidence="1">
    <location>
        <begin position="7"/>
        <end position="24"/>
    </location>
</feature>